<keyword evidence="4" id="KW-1185">Reference proteome</keyword>
<keyword evidence="2" id="KW-0732">Signal</keyword>
<evidence type="ECO:0000313" key="4">
    <source>
        <dbReference type="Proteomes" id="UP001596524"/>
    </source>
</evidence>
<reference evidence="4" key="1">
    <citation type="journal article" date="2019" name="Int. J. Syst. Evol. Microbiol.">
        <title>The Global Catalogue of Microorganisms (GCM) 10K type strain sequencing project: providing services to taxonomists for standard genome sequencing and annotation.</title>
        <authorList>
            <consortium name="The Broad Institute Genomics Platform"/>
            <consortium name="The Broad Institute Genome Sequencing Center for Infectious Disease"/>
            <person name="Wu L."/>
            <person name="Ma J."/>
        </authorList>
    </citation>
    <scope>NUCLEOTIDE SEQUENCE [LARGE SCALE GENOMIC DNA]</scope>
    <source>
        <strain evidence="4">FCH27</strain>
    </source>
</reference>
<evidence type="ECO:0000256" key="1">
    <source>
        <dbReference type="SAM" id="MobiDB-lite"/>
    </source>
</evidence>
<evidence type="ECO:0000256" key="2">
    <source>
        <dbReference type="SAM" id="SignalP"/>
    </source>
</evidence>
<feature type="region of interest" description="Disordered" evidence="1">
    <location>
        <begin position="24"/>
        <end position="51"/>
    </location>
</feature>
<sequence>MLPTGLPARTALAAALLLTAGCSTSSGEGTPGGTDAPSGEDPATWSTSTDPVEVGGLVWASGSVVHLADGTTIDVGGPATTYVPAGDGVYFTPAESDEDVTEHSNMTTAPLHFADRDGSVSATGLTIYVESLASSPDGRYLGLIDATSGPEDRFSDYPQATAVIVDLTTGERVVDTTDGMGDPQEDDLAHDYPEVYLRVRFPDNDSAFVEGLGDDTLYALPSGDGEAADHNDVGLLDPADPTSPDGAWAIEDHDFHDRVVSASGDVVRLSTGVPRWDLRWWLDDSTVVGVAISGPGKGLEILPTDRRELMTCQVPDGACTLVEGTSGALVIFPWGSGEEVLNLPDGEGGGAS</sequence>
<feature type="chain" id="PRO_5045103549" evidence="2">
    <location>
        <begin position="26"/>
        <end position="352"/>
    </location>
</feature>
<accession>A0ABW2N489</accession>
<gene>
    <name evidence="3" type="ORF">ACFQO6_13480</name>
</gene>
<organism evidence="3 4">
    <name type="scientific">Nocardioides astragali</name>
    <dbReference type="NCBI Taxonomy" id="1776736"/>
    <lineage>
        <taxon>Bacteria</taxon>
        <taxon>Bacillati</taxon>
        <taxon>Actinomycetota</taxon>
        <taxon>Actinomycetes</taxon>
        <taxon>Propionibacteriales</taxon>
        <taxon>Nocardioidaceae</taxon>
        <taxon>Nocardioides</taxon>
    </lineage>
</organism>
<protein>
    <submittedName>
        <fullName evidence="3">Uncharacterized protein</fullName>
    </submittedName>
</protein>
<name>A0ABW2N489_9ACTN</name>
<proteinExistence type="predicted"/>
<feature type="signal peptide" evidence="2">
    <location>
        <begin position="1"/>
        <end position="25"/>
    </location>
</feature>
<dbReference type="Proteomes" id="UP001596524">
    <property type="component" value="Unassembled WGS sequence"/>
</dbReference>
<comment type="caution">
    <text evidence="3">The sequence shown here is derived from an EMBL/GenBank/DDBJ whole genome shotgun (WGS) entry which is preliminary data.</text>
</comment>
<dbReference type="EMBL" id="JBHTCH010000014">
    <property type="protein sequence ID" value="MFC7361284.1"/>
    <property type="molecule type" value="Genomic_DNA"/>
</dbReference>
<evidence type="ECO:0000313" key="3">
    <source>
        <dbReference type="EMBL" id="MFC7361284.1"/>
    </source>
</evidence>
<dbReference type="RefSeq" id="WP_255888208.1">
    <property type="nucleotide sequence ID" value="NZ_JAFMZM010000001.1"/>
</dbReference>